<dbReference type="RefSeq" id="WP_209702375.1">
    <property type="nucleotide sequence ID" value="NZ_JAGGLM010000011.1"/>
</dbReference>
<evidence type="ECO:0000313" key="2">
    <source>
        <dbReference type="Proteomes" id="UP001519307"/>
    </source>
</evidence>
<comment type="caution">
    <text evidence="1">The sequence shown here is derived from an EMBL/GenBank/DDBJ whole genome shotgun (WGS) entry which is preliminary data.</text>
</comment>
<dbReference type="Proteomes" id="UP001519307">
    <property type="component" value="Unassembled WGS sequence"/>
</dbReference>
<accession>A0ABS4KT51</accession>
<sequence>MTKLKRPISFDEQIKKLEGRGLIIEDEERAKFILSNLNYYRFTAYLLPFKLDDDNYAKGTSFKKIYNIYMFDKSLRLLLMDIVGTVEISFRTYIAYTLAMKYGAYGYTDKRNFINEDYHNKFLLNLELEKQRNSSKLFIMHHNEIYEGRLPIWVATEIMPFGMLSKLYSNLLPGEKTFIKNNFCKVNVGLVNSWLQSLTHLRNECAHYGRVYNSLFPVVKIMKKHREYDFDNRKVFIHIVVIKYLVADQKNWNDFFIS</sequence>
<reference evidence="1 2" key="1">
    <citation type="submission" date="2021-03" db="EMBL/GenBank/DDBJ databases">
        <title>Genomic Encyclopedia of Type Strains, Phase IV (KMG-IV): sequencing the most valuable type-strain genomes for metagenomic binning, comparative biology and taxonomic classification.</title>
        <authorList>
            <person name="Goeker M."/>
        </authorList>
    </citation>
    <scope>NUCLEOTIDE SEQUENCE [LARGE SCALE GENOMIC DNA]</scope>
    <source>
        <strain evidence="1 2">DSM 28783</strain>
    </source>
</reference>
<keyword evidence="2" id="KW-1185">Reference proteome</keyword>
<dbReference type="Pfam" id="PF07751">
    <property type="entry name" value="Abi_2"/>
    <property type="match status" value="1"/>
</dbReference>
<dbReference type="PIRSF" id="PIRSF034934">
    <property type="entry name" value="AbiF_AbiD"/>
    <property type="match status" value="1"/>
</dbReference>
<proteinExistence type="predicted"/>
<dbReference type="InterPro" id="IPR011664">
    <property type="entry name" value="Abi_system_AbiD/AbiF-like"/>
</dbReference>
<dbReference type="EMBL" id="JAGGLM010000011">
    <property type="protein sequence ID" value="MBP2033225.1"/>
    <property type="molecule type" value="Genomic_DNA"/>
</dbReference>
<gene>
    <name evidence="1" type="ORF">J2Z42_001912</name>
</gene>
<dbReference type="InterPro" id="IPR017034">
    <property type="entry name" value="Abi_system_AbiD/AbiF"/>
</dbReference>
<organism evidence="1 2">
    <name type="scientific">Clostridium algifaecis</name>
    <dbReference type="NCBI Taxonomy" id="1472040"/>
    <lineage>
        <taxon>Bacteria</taxon>
        <taxon>Bacillati</taxon>
        <taxon>Bacillota</taxon>
        <taxon>Clostridia</taxon>
        <taxon>Eubacteriales</taxon>
        <taxon>Clostridiaceae</taxon>
        <taxon>Clostridium</taxon>
    </lineage>
</organism>
<name>A0ABS4KT51_9CLOT</name>
<evidence type="ECO:0000313" key="1">
    <source>
        <dbReference type="EMBL" id="MBP2033225.1"/>
    </source>
</evidence>
<protein>
    <submittedName>
        <fullName evidence="1">Abortive infection bacteriophage resistance protein</fullName>
    </submittedName>
</protein>